<gene>
    <name evidence="9" type="ORF">SFSGTM_02560</name>
</gene>
<organism evidence="9 10">
    <name type="scientific">Sulfuriferula nivalis</name>
    <dbReference type="NCBI Taxonomy" id="2675298"/>
    <lineage>
        <taxon>Bacteria</taxon>
        <taxon>Pseudomonadati</taxon>
        <taxon>Pseudomonadota</taxon>
        <taxon>Betaproteobacteria</taxon>
        <taxon>Nitrosomonadales</taxon>
        <taxon>Sulfuricellaceae</taxon>
        <taxon>Sulfuriferula</taxon>
    </lineage>
</organism>
<dbReference type="GO" id="GO:0019867">
    <property type="term" value="C:outer membrane"/>
    <property type="evidence" value="ECO:0007669"/>
    <property type="project" value="InterPro"/>
</dbReference>
<dbReference type="AlphaFoldDB" id="A0A809RZA6"/>
<evidence type="ECO:0000256" key="1">
    <source>
        <dbReference type="ARBA" id="ARBA00004370"/>
    </source>
</evidence>
<name>A0A809RZA6_9PROT</name>
<feature type="chain" id="PRO_5032595080" evidence="7">
    <location>
        <begin position="27"/>
        <end position="582"/>
    </location>
</feature>
<feature type="domain" description="POTRA" evidence="8">
    <location>
        <begin position="200"/>
        <end position="274"/>
    </location>
</feature>
<feature type="signal peptide" evidence="7">
    <location>
        <begin position="1"/>
        <end position="26"/>
    </location>
</feature>
<protein>
    <submittedName>
        <fullName evidence="9">Outer membrane protein assembly factor</fullName>
    </submittedName>
</protein>
<evidence type="ECO:0000256" key="7">
    <source>
        <dbReference type="SAM" id="SignalP"/>
    </source>
</evidence>
<dbReference type="PROSITE" id="PS51779">
    <property type="entry name" value="POTRA"/>
    <property type="match status" value="1"/>
</dbReference>
<keyword evidence="5" id="KW-0472">Membrane</keyword>
<accession>A0A809RZA6</accession>
<dbReference type="EMBL" id="AP021881">
    <property type="protein sequence ID" value="BBO99547.1"/>
    <property type="molecule type" value="Genomic_DNA"/>
</dbReference>
<dbReference type="KEGG" id="sniv:SFSGTM_02560"/>
<evidence type="ECO:0000313" key="10">
    <source>
        <dbReference type="Proteomes" id="UP000463939"/>
    </source>
</evidence>
<reference evidence="10" key="1">
    <citation type="submission" date="2019-11" db="EMBL/GenBank/DDBJ databases">
        <title>Isolation and characterization of a novel species in the genus Sulfuriferula.</title>
        <authorList>
            <person name="Mochizuki J."/>
            <person name="Kojima H."/>
            <person name="Fukui M."/>
        </authorList>
    </citation>
    <scope>NUCLEOTIDE SEQUENCE [LARGE SCALE GENOMIC DNA]</scope>
    <source>
        <strain evidence="10">SGTM</strain>
    </source>
</reference>
<evidence type="ECO:0000256" key="3">
    <source>
        <dbReference type="ARBA" id="ARBA00022692"/>
    </source>
</evidence>
<evidence type="ECO:0000256" key="2">
    <source>
        <dbReference type="ARBA" id="ARBA00022452"/>
    </source>
</evidence>
<dbReference type="Gene3D" id="2.40.160.50">
    <property type="entry name" value="membrane protein fhac: a member of the omp85/tpsb transporter family"/>
    <property type="match status" value="1"/>
</dbReference>
<keyword evidence="6" id="KW-0998">Cell outer membrane</keyword>
<keyword evidence="3" id="KW-0812">Transmembrane</keyword>
<dbReference type="Pfam" id="PF01103">
    <property type="entry name" value="Omp85"/>
    <property type="match status" value="1"/>
</dbReference>
<keyword evidence="2" id="KW-1134">Transmembrane beta strand</keyword>
<evidence type="ECO:0000256" key="5">
    <source>
        <dbReference type="ARBA" id="ARBA00023136"/>
    </source>
</evidence>
<keyword evidence="10" id="KW-1185">Reference proteome</keyword>
<dbReference type="InterPro" id="IPR034746">
    <property type="entry name" value="POTRA"/>
</dbReference>
<dbReference type="Gene3D" id="3.10.20.310">
    <property type="entry name" value="membrane protein fhac"/>
    <property type="match status" value="2"/>
</dbReference>
<evidence type="ECO:0000256" key="4">
    <source>
        <dbReference type="ARBA" id="ARBA00022729"/>
    </source>
</evidence>
<proteinExistence type="predicted"/>
<dbReference type="RefSeq" id="WP_162083585.1">
    <property type="nucleotide sequence ID" value="NZ_AP021881.1"/>
</dbReference>
<dbReference type="InterPro" id="IPR000184">
    <property type="entry name" value="Bac_surfAg_D15"/>
</dbReference>
<evidence type="ECO:0000259" key="8">
    <source>
        <dbReference type="PROSITE" id="PS51779"/>
    </source>
</evidence>
<keyword evidence="4 7" id="KW-0732">Signal</keyword>
<comment type="subcellular location">
    <subcellularLocation>
        <location evidence="1">Membrane</location>
    </subcellularLocation>
</comment>
<dbReference type="Proteomes" id="UP000463939">
    <property type="component" value="Chromosome"/>
</dbReference>
<sequence>MRELMRQLFTLCLTLLIYSLSQPAFALDYQIKLDAPADIKPLLTQHLDIYRWRTNPALDEAQLRRLYRLTPDDISTLLSTAGYFSAKTTSSLEQNGDNFIASFKVEPGEPSLVTSTTIKAIGPITDHPEKYQTWLQDTPLRLKKGDVFTQDAWAAAKRDLLASLILHQYPKAKIVNSVAQVNPDTHQVAIDILLDSGKSYQFGITTITGLKRYPASIIERLNPITPGEPYDQAKLLAFQSKLQSTPYFQSVEILVEPNEDNATNLPIAINVKEVRSQKLGLGLGASTDNGPHAQIEYQNLNMLNSNLVFSSALKIDPNIQSLDTQLKRPRDELGYIDSIRHFIQHADIEGEITTQNSIALKRTRNKGRIETSITTQYTTEHKTVSGAVGDNLQALTLNYIWTYRNLDNLLFPTRGYVFSTEIGGGAKAVLSDQSFLRSYNRAIYFYPISKYDSLTLRGEMGIVIAPDRNGIPTDFLFRTGGDQSVRGYNYQSLGVADGSAIVGGRYLSTASAEYTHWITPKWGAAIFYDIGDAADTFATLHPVAGYGVGTRWRSPLGPLSLDVAYGEAVSSFHIHFSLGSAF</sequence>
<dbReference type="InterPro" id="IPR010827">
    <property type="entry name" value="BamA/TamA_POTRA"/>
</dbReference>
<evidence type="ECO:0000313" key="9">
    <source>
        <dbReference type="EMBL" id="BBO99547.1"/>
    </source>
</evidence>
<dbReference type="InterPro" id="IPR039910">
    <property type="entry name" value="D15-like"/>
</dbReference>
<dbReference type="Pfam" id="PF07244">
    <property type="entry name" value="POTRA"/>
    <property type="match status" value="1"/>
</dbReference>
<dbReference type="PANTHER" id="PTHR12815:SF47">
    <property type="entry name" value="TRANSLOCATION AND ASSEMBLY MODULE SUBUNIT TAMA"/>
    <property type="match status" value="1"/>
</dbReference>
<evidence type="ECO:0000256" key="6">
    <source>
        <dbReference type="ARBA" id="ARBA00023237"/>
    </source>
</evidence>
<dbReference type="PANTHER" id="PTHR12815">
    <property type="entry name" value="SORTING AND ASSEMBLY MACHINERY SAMM50 PROTEIN FAMILY MEMBER"/>
    <property type="match status" value="1"/>
</dbReference>